<feature type="region of interest" description="Disordered" evidence="1">
    <location>
        <begin position="67"/>
        <end position="87"/>
    </location>
</feature>
<evidence type="ECO:0000313" key="2">
    <source>
        <dbReference type="EMBL" id="KAH7125950.1"/>
    </source>
</evidence>
<evidence type="ECO:0000313" key="3">
    <source>
        <dbReference type="Proteomes" id="UP000738349"/>
    </source>
</evidence>
<dbReference type="AlphaFoldDB" id="A0A9P9DUJ9"/>
<feature type="region of interest" description="Disordered" evidence="1">
    <location>
        <begin position="1"/>
        <end position="25"/>
    </location>
</feature>
<name>A0A9P9DUJ9_9HYPO</name>
<reference evidence="2" key="1">
    <citation type="journal article" date="2021" name="Nat. Commun.">
        <title>Genetic determinants of endophytism in the Arabidopsis root mycobiome.</title>
        <authorList>
            <person name="Mesny F."/>
            <person name="Miyauchi S."/>
            <person name="Thiergart T."/>
            <person name="Pickel B."/>
            <person name="Atanasova L."/>
            <person name="Karlsson M."/>
            <person name="Huettel B."/>
            <person name="Barry K.W."/>
            <person name="Haridas S."/>
            <person name="Chen C."/>
            <person name="Bauer D."/>
            <person name="Andreopoulos W."/>
            <person name="Pangilinan J."/>
            <person name="LaButti K."/>
            <person name="Riley R."/>
            <person name="Lipzen A."/>
            <person name="Clum A."/>
            <person name="Drula E."/>
            <person name="Henrissat B."/>
            <person name="Kohler A."/>
            <person name="Grigoriev I.V."/>
            <person name="Martin F.M."/>
            <person name="Hacquard S."/>
        </authorList>
    </citation>
    <scope>NUCLEOTIDE SEQUENCE</scope>
    <source>
        <strain evidence="2">MPI-CAGE-AT-0147</strain>
    </source>
</reference>
<proteinExistence type="predicted"/>
<dbReference type="PANTHER" id="PTHR35186">
    <property type="entry name" value="ANK_REP_REGION DOMAIN-CONTAINING PROTEIN"/>
    <property type="match status" value="1"/>
</dbReference>
<protein>
    <submittedName>
        <fullName evidence="2">Uncharacterized protein</fullName>
    </submittedName>
</protein>
<organism evidence="2 3">
    <name type="scientific">Dactylonectria macrodidyma</name>
    <dbReference type="NCBI Taxonomy" id="307937"/>
    <lineage>
        <taxon>Eukaryota</taxon>
        <taxon>Fungi</taxon>
        <taxon>Dikarya</taxon>
        <taxon>Ascomycota</taxon>
        <taxon>Pezizomycotina</taxon>
        <taxon>Sordariomycetes</taxon>
        <taxon>Hypocreomycetidae</taxon>
        <taxon>Hypocreales</taxon>
        <taxon>Nectriaceae</taxon>
        <taxon>Dactylonectria</taxon>
    </lineage>
</organism>
<dbReference type="Proteomes" id="UP000738349">
    <property type="component" value="Unassembled WGS sequence"/>
</dbReference>
<comment type="caution">
    <text evidence="2">The sequence shown here is derived from an EMBL/GenBank/DDBJ whole genome shotgun (WGS) entry which is preliminary data.</text>
</comment>
<feature type="compositionally biased region" description="Polar residues" evidence="1">
    <location>
        <begin position="7"/>
        <end position="25"/>
    </location>
</feature>
<sequence length="595" mass="67471">MTAIMAKTTNAAAHSNQSNHQSTQYNVGESSTTIYSTGPVTIPMTPTSPMTPTAQPVPYTFSFGNIKPPDSEPSQLADPKPISTIPPTMSRFQKATIDETGRRIQDKYHYILKESKKLRHRCMRELRNITQDQQLSLERHITAIKRWPEQDPDQVRASSLCHQTTLSKGDCIQENLNLIERLLVLAAEEVPGLVDFCRDKTHKRPVKQSQSFKAIEEHIHKIQQYITSIESQVFQRSATRRPLESTQGFARLFIASLATRKLYRCLCRACPLKGRRQGHDHHRALVCLVPVENKEPTDIKPNEMALIAHLIAIESTLSKGHIWFEANSTLRIPCAPAPQSVLKDLRSRRDSGYSTSSAKEEFTASRNKGDIENDEQIQICPGSLAQGEDNLAMCIGDEDICGHKIFYLRKDQRPTTESDPLVLSHIIQEGQRKGDISRYTRSQQLKSSRFQMATRIAEATLRYGWSEWLGDTWDSENVVFYPVGNDLLPFLKIQMGDKVRNDHAHFLSCLGLVLLEVGLWEELRTLRILEKSGPRDEMTQQCLTKLLEKTGAPYQEVVQFCLQFSATGDDEMDDDIFQETFYQKVVSPLKTLASV</sequence>
<evidence type="ECO:0000256" key="1">
    <source>
        <dbReference type="SAM" id="MobiDB-lite"/>
    </source>
</evidence>
<gene>
    <name evidence="2" type="ORF">EDB81DRAFT_951381</name>
</gene>
<accession>A0A9P9DUJ9</accession>
<keyword evidence="3" id="KW-1185">Reference proteome</keyword>
<feature type="region of interest" description="Disordered" evidence="1">
    <location>
        <begin position="345"/>
        <end position="365"/>
    </location>
</feature>
<dbReference type="OrthoDB" id="5088573at2759"/>
<dbReference type="EMBL" id="JAGMUV010000020">
    <property type="protein sequence ID" value="KAH7125950.1"/>
    <property type="molecule type" value="Genomic_DNA"/>
</dbReference>
<dbReference type="PANTHER" id="PTHR35186:SF4">
    <property type="entry name" value="PRION-INHIBITION AND PROPAGATION HELO DOMAIN-CONTAINING PROTEIN"/>
    <property type="match status" value="1"/>
</dbReference>